<dbReference type="Proteomes" id="UP000799770">
    <property type="component" value="Unassembled WGS sequence"/>
</dbReference>
<dbReference type="EMBL" id="ML977315">
    <property type="protein sequence ID" value="KAF2119391.1"/>
    <property type="molecule type" value="Genomic_DNA"/>
</dbReference>
<sequence length="164" mass="18134">MAELCASHVGEACSSRRRGGCHGFGIESAMHACRSCQVRRFRQCPVLSANMLFGLEISILRLRESGNGHPAPEEAFGSAFGRWYLYQDLQNSLLKPFACPHRSPDTKLGLSSKRFRNTKALISDGIRGLSTAQRQNETQKTSINLILRRIATRAQVRATSNAAQ</sequence>
<reference evidence="1" key="1">
    <citation type="journal article" date="2020" name="Stud. Mycol.">
        <title>101 Dothideomycetes genomes: a test case for predicting lifestyles and emergence of pathogens.</title>
        <authorList>
            <person name="Haridas S."/>
            <person name="Albert R."/>
            <person name="Binder M."/>
            <person name="Bloem J."/>
            <person name="Labutti K."/>
            <person name="Salamov A."/>
            <person name="Andreopoulos B."/>
            <person name="Baker S."/>
            <person name="Barry K."/>
            <person name="Bills G."/>
            <person name="Bluhm B."/>
            <person name="Cannon C."/>
            <person name="Castanera R."/>
            <person name="Culley D."/>
            <person name="Daum C."/>
            <person name="Ezra D."/>
            <person name="Gonzalez J."/>
            <person name="Henrissat B."/>
            <person name="Kuo A."/>
            <person name="Liang C."/>
            <person name="Lipzen A."/>
            <person name="Lutzoni F."/>
            <person name="Magnuson J."/>
            <person name="Mondo S."/>
            <person name="Nolan M."/>
            <person name="Ohm R."/>
            <person name="Pangilinan J."/>
            <person name="Park H.-J."/>
            <person name="Ramirez L."/>
            <person name="Alfaro M."/>
            <person name="Sun H."/>
            <person name="Tritt A."/>
            <person name="Yoshinaga Y."/>
            <person name="Zwiers L.-H."/>
            <person name="Turgeon B."/>
            <person name="Goodwin S."/>
            <person name="Spatafora J."/>
            <person name="Crous P."/>
            <person name="Grigoriev I."/>
        </authorList>
    </citation>
    <scope>NUCLEOTIDE SEQUENCE</scope>
    <source>
        <strain evidence="1">CBS 627.86</strain>
    </source>
</reference>
<evidence type="ECO:0000313" key="2">
    <source>
        <dbReference type="Proteomes" id="UP000799770"/>
    </source>
</evidence>
<organism evidence="1 2">
    <name type="scientific">Lophiotrema nucula</name>
    <dbReference type="NCBI Taxonomy" id="690887"/>
    <lineage>
        <taxon>Eukaryota</taxon>
        <taxon>Fungi</taxon>
        <taxon>Dikarya</taxon>
        <taxon>Ascomycota</taxon>
        <taxon>Pezizomycotina</taxon>
        <taxon>Dothideomycetes</taxon>
        <taxon>Pleosporomycetidae</taxon>
        <taxon>Pleosporales</taxon>
        <taxon>Lophiotremataceae</taxon>
        <taxon>Lophiotrema</taxon>
    </lineage>
</organism>
<gene>
    <name evidence="1" type="ORF">BDV96DRAFT_567483</name>
</gene>
<protein>
    <submittedName>
        <fullName evidence="1">Uncharacterized protein</fullName>
    </submittedName>
</protein>
<accession>A0A6A5ZMC0</accession>
<evidence type="ECO:0000313" key="1">
    <source>
        <dbReference type="EMBL" id="KAF2119391.1"/>
    </source>
</evidence>
<name>A0A6A5ZMC0_9PLEO</name>
<dbReference type="AlphaFoldDB" id="A0A6A5ZMC0"/>
<keyword evidence="2" id="KW-1185">Reference proteome</keyword>
<proteinExistence type="predicted"/>